<keyword evidence="4" id="KW-1185">Reference proteome</keyword>
<sequence>MNSNKTFLILGASSDLGVGLVKKLNSDYTDSLFCLHYNSDKTELEKIELSNGNRMELIKADFTSTSDINAMIQKLKDEENIPTHIVHFPASKLLYTRLKDFDLERLQRNAMIQVYSFVEILKAFLPAMVKRKDHNKVVAVLSSVVNGQPAKSMLEYTMVKSMLYGVIRQLAADNAGNKININAVSPSMVETKLLSEIDSRLVEMAADGSSEKRNATVDDVVPTIAFLLSEDSNYINGVNLNVSNGNVIL</sequence>
<gene>
    <name evidence="3" type="ORF">SAMN04487928_10147</name>
</gene>
<evidence type="ECO:0000313" key="4">
    <source>
        <dbReference type="Proteomes" id="UP000182624"/>
    </source>
</evidence>
<reference evidence="4" key="1">
    <citation type="submission" date="2016-10" db="EMBL/GenBank/DDBJ databases">
        <authorList>
            <person name="Varghese N."/>
            <person name="Submissions S."/>
        </authorList>
    </citation>
    <scope>NUCLEOTIDE SEQUENCE [LARGE SCALE GENOMIC DNA]</scope>
    <source>
        <strain evidence="4">P18</strain>
    </source>
</reference>
<proteinExistence type="inferred from homology"/>
<dbReference type="PANTHER" id="PTHR43639:SF1">
    <property type="entry name" value="SHORT-CHAIN DEHYDROGENASE_REDUCTASE FAMILY PROTEIN"/>
    <property type="match status" value="1"/>
</dbReference>
<dbReference type="SUPFAM" id="SSF51735">
    <property type="entry name" value="NAD(P)-binding Rossmann-fold domains"/>
    <property type="match status" value="1"/>
</dbReference>
<name>A0A1I5PL91_9FIRM</name>
<dbReference type="RefSeq" id="WP_074882730.1">
    <property type="nucleotide sequence ID" value="NZ_FOXO01000001.1"/>
</dbReference>
<evidence type="ECO:0000256" key="1">
    <source>
        <dbReference type="ARBA" id="ARBA00006484"/>
    </source>
</evidence>
<dbReference type="Proteomes" id="UP000182624">
    <property type="component" value="Unassembled WGS sequence"/>
</dbReference>
<evidence type="ECO:0000313" key="3">
    <source>
        <dbReference type="EMBL" id="SFP34657.1"/>
    </source>
</evidence>
<dbReference type="GO" id="GO:0016491">
    <property type="term" value="F:oxidoreductase activity"/>
    <property type="evidence" value="ECO:0007669"/>
    <property type="project" value="UniProtKB-KW"/>
</dbReference>
<dbReference type="Gene3D" id="3.40.50.720">
    <property type="entry name" value="NAD(P)-binding Rossmann-like Domain"/>
    <property type="match status" value="1"/>
</dbReference>
<dbReference type="AlphaFoldDB" id="A0A1I5PL91"/>
<organism evidence="3 4">
    <name type="scientific">Butyrivibrio proteoclasticus</name>
    <dbReference type="NCBI Taxonomy" id="43305"/>
    <lineage>
        <taxon>Bacteria</taxon>
        <taxon>Bacillati</taxon>
        <taxon>Bacillota</taxon>
        <taxon>Clostridia</taxon>
        <taxon>Lachnospirales</taxon>
        <taxon>Lachnospiraceae</taxon>
        <taxon>Butyrivibrio</taxon>
    </lineage>
</organism>
<dbReference type="OrthoDB" id="9803333at2"/>
<evidence type="ECO:0000256" key="2">
    <source>
        <dbReference type="ARBA" id="ARBA00023002"/>
    </source>
</evidence>
<dbReference type="InterPro" id="IPR036291">
    <property type="entry name" value="NAD(P)-bd_dom_sf"/>
</dbReference>
<comment type="similarity">
    <text evidence="1">Belongs to the short-chain dehydrogenases/reductases (SDR) family.</text>
</comment>
<dbReference type="InterPro" id="IPR002347">
    <property type="entry name" value="SDR_fam"/>
</dbReference>
<dbReference type="PANTHER" id="PTHR43639">
    <property type="entry name" value="OXIDOREDUCTASE, SHORT-CHAIN DEHYDROGENASE/REDUCTASE FAMILY (AFU_ORTHOLOGUE AFUA_5G02870)"/>
    <property type="match status" value="1"/>
</dbReference>
<accession>A0A1I5PL91</accession>
<dbReference type="EMBL" id="FOXO01000001">
    <property type="protein sequence ID" value="SFP34657.1"/>
    <property type="molecule type" value="Genomic_DNA"/>
</dbReference>
<dbReference type="CDD" id="cd05233">
    <property type="entry name" value="SDR_c"/>
    <property type="match status" value="1"/>
</dbReference>
<keyword evidence="2" id="KW-0560">Oxidoreductase</keyword>
<dbReference type="Pfam" id="PF13561">
    <property type="entry name" value="adh_short_C2"/>
    <property type="match status" value="1"/>
</dbReference>
<dbReference type="PRINTS" id="PR00081">
    <property type="entry name" value="GDHRDH"/>
</dbReference>
<protein>
    <submittedName>
        <fullName evidence="3">3-oxoacyl-[acyl-carrier protein] reductase</fullName>
    </submittedName>
</protein>